<dbReference type="eggNOG" id="ENOG5032WK7">
    <property type="taxonomic scope" value="Bacteria"/>
</dbReference>
<evidence type="ECO:0000313" key="2">
    <source>
        <dbReference type="EMBL" id="ACL44079.1"/>
    </source>
</evidence>
<feature type="chain" id="PRO_5002873411" evidence="1">
    <location>
        <begin position="25"/>
        <end position="169"/>
    </location>
</feature>
<dbReference type="AlphaFoldDB" id="B8HR91"/>
<keyword evidence="1" id="KW-0732">Signal</keyword>
<dbReference type="OrthoDB" id="9180037at2"/>
<reference evidence="2" key="1">
    <citation type="submission" date="2009-01" db="EMBL/GenBank/DDBJ databases">
        <title>Complete sequence of chromosome Cyanothece sp. PCC 7425.</title>
        <authorList>
            <consortium name="US DOE Joint Genome Institute"/>
            <person name="Lucas S."/>
            <person name="Copeland A."/>
            <person name="Lapidus A."/>
            <person name="Glavina del Rio T."/>
            <person name="Dalin E."/>
            <person name="Tice H."/>
            <person name="Bruce D."/>
            <person name="Goodwin L."/>
            <person name="Pitluck S."/>
            <person name="Sims D."/>
            <person name="Meineke L."/>
            <person name="Brettin T."/>
            <person name="Detter J.C."/>
            <person name="Han C."/>
            <person name="Larimer F."/>
            <person name="Land M."/>
            <person name="Hauser L."/>
            <person name="Kyrpides N."/>
            <person name="Ovchinnikova G."/>
            <person name="Liberton M."/>
            <person name="Stoeckel J."/>
            <person name="Banerjee A."/>
            <person name="Singh A."/>
            <person name="Page L."/>
            <person name="Sato H."/>
            <person name="Zhao L."/>
            <person name="Sherman L."/>
            <person name="Pakrasi H."/>
            <person name="Richardson P."/>
        </authorList>
    </citation>
    <scope>NUCLEOTIDE SEQUENCE</scope>
    <source>
        <strain evidence="2">PCC 7425</strain>
    </source>
</reference>
<protein>
    <submittedName>
        <fullName evidence="2">Uncharacterized protein</fullName>
    </submittedName>
</protein>
<feature type="signal peptide" evidence="1">
    <location>
        <begin position="1"/>
        <end position="24"/>
    </location>
</feature>
<name>B8HR91_CYAP4</name>
<proteinExistence type="predicted"/>
<sequence>MLKKIFTSTALAGLAVSLSFAAFSADEFTLMQQERIGKLRIGLPEAEATKAIPCKLKRGPEQFWGADGAYHQEWKSVDCGITLGMVSEQKGSAKTIASITLVSPSPLKTKRGIRIGSTEQEVMAAYKPDWNREESSPSKQFVAGSIYGGLIFSFTNGKVSRIFLGAAAE</sequence>
<dbReference type="STRING" id="395961.Cyan7425_1710"/>
<dbReference type="EMBL" id="CP001344">
    <property type="protein sequence ID" value="ACL44079.1"/>
    <property type="molecule type" value="Genomic_DNA"/>
</dbReference>
<dbReference type="HOGENOM" id="CLU_1575869_0_0_3"/>
<dbReference type="KEGG" id="cyn:Cyan7425_1710"/>
<organism evidence="2">
    <name type="scientific">Cyanothece sp. (strain PCC 7425 / ATCC 29141)</name>
    <dbReference type="NCBI Taxonomy" id="395961"/>
    <lineage>
        <taxon>Bacteria</taxon>
        <taxon>Bacillati</taxon>
        <taxon>Cyanobacteriota</taxon>
        <taxon>Cyanophyceae</taxon>
        <taxon>Gomontiellales</taxon>
        <taxon>Cyanothecaceae</taxon>
        <taxon>Cyanothece</taxon>
    </lineage>
</organism>
<accession>B8HR91</accession>
<gene>
    <name evidence="2" type="ordered locus">Cyan7425_1710</name>
</gene>
<evidence type="ECO:0000256" key="1">
    <source>
        <dbReference type="SAM" id="SignalP"/>
    </source>
</evidence>